<dbReference type="PANTHER" id="PTHR33701:SF2">
    <property type="entry name" value="TRANSMEMBRANE PROTEIN"/>
    <property type="match status" value="1"/>
</dbReference>
<evidence type="ECO:0000313" key="4">
    <source>
        <dbReference type="Proteomes" id="UP000283530"/>
    </source>
</evidence>
<feature type="region of interest" description="Disordered" evidence="2">
    <location>
        <begin position="164"/>
        <end position="206"/>
    </location>
</feature>
<feature type="coiled-coil region" evidence="1">
    <location>
        <begin position="126"/>
        <end position="160"/>
    </location>
</feature>
<feature type="region of interest" description="Disordered" evidence="2">
    <location>
        <begin position="231"/>
        <end position="290"/>
    </location>
</feature>
<protein>
    <submittedName>
        <fullName evidence="3">Myosin heavy chain, cardiac muscle isoform-like protein isoform X1</fullName>
    </submittedName>
</protein>
<evidence type="ECO:0000256" key="2">
    <source>
        <dbReference type="SAM" id="MobiDB-lite"/>
    </source>
</evidence>
<feature type="compositionally biased region" description="Low complexity" evidence="2">
    <location>
        <begin position="171"/>
        <end position="194"/>
    </location>
</feature>
<gene>
    <name evidence="3" type="ORF">CKAN_01475100</name>
</gene>
<evidence type="ECO:0000256" key="1">
    <source>
        <dbReference type="SAM" id="Coils"/>
    </source>
</evidence>
<keyword evidence="1" id="KW-0175">Coiled coil</keyword>
<reference evidence="3 4" key="1">
    <citation type="journal article" date="2019" name="Nat. Plants">
        <title>Stout camphor tree genome fills gaps in understanding of flowering plant genome evolution.</title>
        <authorList>
            <person name="Chaw S.M."/>
            <person name="Liu Y.C."/>
            <person name="Wu Y.W."/>
            <person name="Wang H.Y."/>
            <person name="Lin C.I."/>
            <person name="Wu C.S."/>
            <person name="Ke H.M."/>
            <person name="Chang L.Y."/>
            <person name="Hsu C.Y."/>
            <person name="Yang H.T."/>
            <person name="Sudianto E."/>
            <person name="Hsu M.H."/>
            <person name="Wu K.P."/>
            <person name="Wang L.N."/>
            <person name="Leebens-Mack J.H."/>
            <person name="Tsai I.J."/>
        </authorList>
    </citation>
    <scope>NUCLEOTIDE SEQUENCE [LARGE SCALE GENOMIC DNA]</scope>
    <source>
        <strain evidence="4">cv. Chaw 1501</strain>
        <tissue evidence="3">Young leaves</tissue>
    </source>
</reference>
<evidence type="ECO:0000313" key="3">
    <source>
        <dbReference type="EMBL" id="RWR85875.1"/>
    </source>
</evidence>
<accession>A0A443P533</accession>
<dbReference type="EMBL" id="QPKB01000005">
    <property type="protein sequence ID" value="RWR85875.1"/>
    <property type="molecule type" value="Genomic_DNA"/>
</dbReference>
<sequence>MCRPVFPTKKVAASVLFFSSRNATYLANTTFPSYFPFKFQENTSTNITTYLKNTSSKSVWAAGDVEEQQNKMPCSGSGEEGLSEKMVTVEGDDDSWTVDCLRRRLVAERVSSRVAKEDAELMGRKLIELESQLKLEIKARNRAEKMLKFATKKLESLNISAALGQSSSPASEGSFTSSTCSSSPQEPDESSSSQKEIRTSNTDEKIKNEADSFLSEDFRCENSATAAADAVNQEPCYEQSSSSADAASLHNNEDGSAEDANEFKESLSSRELTTDAFRQSSPGEEVEQKQDQMEYADNALAIVPVNMWPESKNKESQINNITDVLIALRRAKEHLQTSIGIRSSACSKSVRLSGMYRDVLLPD</sequence>
<organism evidence="3 4">
    <name type="scientific">Cinnamomum micranthum f. kanehirae</name>
    <dbReference type="NCBI Taxonomy" id="337451"/>
    <lineage>
        <taxon>Eukaryota</taxon>
        <taxon>Viridiplantae</taxon>
        <taxon>Streptophyta</taxon>
        <taxon>Embryophyta</taxon>
        <taxon>Tracheophyta</taxon>
        <taxon>Spermatophyta</taxon>
        <taxon>Magnoliopsida</taxon>
        <taxon>Magnoliidae</taxon>
        <taxon>Laurales</taxon>
        <taxon>Lauraceae</taxon>
        <taxon>Cinnamomum</taxon>
    </lineage>
</organism>
<dbReference type="STRING" id="337451.A0A443P533"/>
<dbReference type="OrthoDB" id="1939750at2759"/>
<dbReference type="PANTHER" id="PTHR33701">
    <property type="entry name" value="TRANSMEMBRANE PROTEIN"/>
    <property type="match status" value="1"/>
</dbReference>
<dbReference type="Proteomes" id="UP000283530">
    <property type="component" value="Unassembled WGS sequence"/>
</dbReference>
<feature type="compositionally biased region" description="Basic and acidic residues" evidence="2">
    <location>
        <begin position="195"/>
        <end position="206"/>
    </location>
</feature>
<name>A0A443P533_9MAGN</name>
<comment type="caution">
    <text evidence="3">The sequence shown here is derived from an EMBL/GenBank/DDBJ whole genome shotgun (WGS) entry which is preliminary data.</text>
</comment>
<dbReference type="AlphaFoldDB" id="A0A443P533"/>
<proteinExistence type="predicted"/>
<keyword evidence="4" id="KW-1185">Reference proteome</keyword>